<gene>
    <name evidence="2" type="ORF">OJ252_471</name>
</gene>
<feature type="compositionally biased region" description="Low complexity" evidence="1">
    <location>
        <begin position="176"/>
        <end position="187"/>
    </location>
</feature>
<feature type="region of interest" description="Disordered" evidence="1">
    <location>
        <begin position="492"/>
        <end position="512"/>
    </location>
</feature>
<sequence>MMSVWWSLGIELKNTGGSEPSNWGLLRLTLRGPQDPDHGNPVHLLEGELRLEDRKVAVVDPGEEHGAGGAVRDGAQLQDEQSVGVLAEGLEPGDHSAPGHPHHQRYRKDDKLLKPNDSIGTYIPISWTQRCHSAARSCRCSWDKPPPVCRRAEASAPPLCVCSPCSSCTPASSAPPTAACSSSARTPQSSDQSGSAGCTPPETTSGAESSAGPRTGETECPPASSRSPQCSRSSDSAPPTKPPSPEPPAPESRPRPPPPPASNQVPNHASHPSPVATRRTSLDSPAASRSLAPQEPAQQVPVLRLAVLAPPQLLQLENRAPDGPPHVLRHLEPGGQVRLPLALQVLNQAPRVLAVLHRVVVDRHDVRVARGELGNHAPGRIGLRGYPEEVPQRHVQVAEKVHDPLVVVPRHQAVLLHHGGVVAGILVWQPLNVLLQVRDLHLALIGEVQIYDRKVPLVHAVQDPRHVLLPLELLPAGGKPRQHVTPVHVTVLTEPGPSQPAAPLSGSSPSRSPNPSVILIQVVALFEIQGVNELLNHQVGEKHRVAGRSGPRRALYLKKGSRQRYRQTGSVYYGELLPEDLGVPDQGLVVKVVIIHDERDRTRSIAQLEHQNPLEIGALRRVGEAASWPLADPPPDVLIVPVVGQREPAEVSQPQARTPLRVQNASKQDAIGQINEVRVRCLSKVERSVDPRPVLQDNEVGPPLVGVAAPQPAELLQTSKGLPVEAALDERRDLRVHAKVIDQQVTHRRGVRDEVGVARLVCQSGPELEAHHLLLELRSPERQLHKTECLTACRLQSQGLPGEAAHLPDQPGLLVEPSLAIYLRQPSEDVHRGAQGLPGEHAARVPLADQGVALQVHEGCQLPVPQLLQTLRHQRLLAAALVLVYNRVGQDRLNDGFIRDVPIVAPKESTRETVGGPQKVLRRVKLGPPELVVPIVIKHGEKDGLQPPHHLQTVPQAADGAVLLVDVSLPGPPPGAPAATSRARAGAVGAAAAPLGSRAALQERLEGSPPADLLHLRLELRDLGEDRPVGARVPPNPVVVLRQKGVPLVHPDNVLGEQSVDHAHQHIHVLVDSLTGPV</sequence>
<feature type="region of interest" description="Disordered" evidence="1">
    <location>
        <begin position="176"/>
        <end position="297"/>
    </location>
</feature>
<organism evidence="2 3">
    <name type="scientific">Cryptosporidium canis</name>
    <dbReference type="NCBI Taxonomy" id="195482"/>
    <lineage>
        <taxon>Eukaryota</taxon>
        <taxon>Sar</taxon>
        <taxon>Alveolata</taxon>
        <taxon>Apicomplexa</taxon>
        <taxon>Conoidasida</taxon>
        <taxon>Coccidia</taxon>
        <taxon>Eucoccidiorida</taxon>
        <taxon>Eimeriorina</taxon>
        <taxon>Cryptosporidiidae</taxon>
        <taxon>Cryptosporidium</taxon>
    </lineage>
</organism>
<protein>
    <submittedName>
        <fullName evidence="2">Uncharacterized protein</fullName>
    </submittedName>
</protein>
<feature type="compositionally biased region" description="Low complexity" evidence="1">
    <location>
        <begin position="495"/>
        <end position="512"/>
    </location>
</feature>
<feature type="compositionally biased region" description="Pro residues" evidence="1">
    <location>
        <begin position="239"/>
        <end position="261"/>
    </location>
</feature>
<dbReference type="Proteomes" id="UP001071777">
    <property type="component" value="Unassembled WGS sequence"/>
</dbReference>
<comment type="caution">
    <text evidence="2">The sequence shown here is derived from an EMBL/GenBank/DDBJ whole genome shotgun (WGS) entry which is preliminary data.</text>
</comment>
<evidence type="ECO:0000313" key="3">
    <source>
        <dbReference type="Proteomes" id="UP001071777"/>
    </source>
</evidence>
<keyword evidence="3" id="KW-1185">Reference proteome</keyword>
<evidence type="ECO:0000256" key="1">
    <source>
        <dbReference type="SAM" id="MobiDB-lite"/>
    </source>
</evidence>
<proteinExistence type="predicted"/>
<dbReference type="EMBL" id="JAPCXB010000015">
    <property type="protein sequence ID" value="KAJ1614860.1"/>
    <property type="molecule type" value="Genomic_DNA"/>
</dbReference>
<feature type="compositionally biased region" description="Low complexity" evidence="1">
    <location>
        <begin position="220"/>
        <end position="238"/>
    </location>
</feature>
<accession>A0ABQ8PDN3</accession>
<evidence type="ECO:0000313" key="2">
    <source>
        <dbReference type="EMBL" id="KAJ1614860.1"/>
    </source>
</evidence>
<dbReference type="InterPro" id="IPR051425">
    <property type="entry name" value="Formin_Homology"/>
</dbReference>
<feature type="compositionally biased region" description="Polar residues" evidence="1">
    <location>
        <begin position="188"/>
        <end position="208"/>
    </location>
</feature>
<name>A0ABQ8PDN3_9CRYT</name>
<reference evidence="2" key="1">
    <citation type="submission" date="2022-10" db="EMBL/GenBank/DDBJ databases">
        <title>Adaptive evolution leads to modifications in subtelomeric GC content in a zoonotic Cryptosporidium species.</title>
        <authorList>
            <person name="Li J."/>
            <person name="Feng Y."/>
            <person name="Xiao L."/>
        </authorList>
    </citation>
    <scope>NUCLEOTIDE SEQUENCE</scope>
    <source>
        <strain evidence="2">25894</strain>
    </source>
</reference>
<dbReference type="PANTHER" id="PTHR45725">
    <property type="entry name" value="FORMIN HOMOLOGY 2 FAMILY MEMBER"/>
    <property type="match status" value="1"/>
</dbReference>